<evidence type="ECO:0000313" key="1">
    <source>
        <dbReference type="EMBL" id="MED6144220.1"/>
    </source>
</evidence>
<dbReference type="Proteomes" id="UP001341840">
    <property type="component" value="Unassembled WGS sequence"/>
</dbReference>
<dbReference type="EMBL" id="JASCZI010090656">
    <property type="protein sequence ID" value="MED6144220.1"/>
    <property type="molecule type" value="Genomic_DNA"/>
</dbReference>
<proteinExistence type="predicted"/>
<reference evidence="1 2" key="1">
    <citation type="journal article" date="2023" name="Plants (Basel)">
        <title>Bridging the Gap: Combining Genomics and Transcriptomics Approaches to Understand Stylosanthes scabra, an Orphan Legume from the Brazilian Caatinga.</title>
        <authorList>
            <person name="Ferreira-Neto J.R.C."/>
            <person name="da Silva M.D."/>
            <person name="Binneck E."/>
            <person name="de Melo N.F."/>
            <person name="da Silva R.H."/>
            <person name="de Melo A.L.T.M."/>
            <person name="Pandolfi V."/>
            <person name="Bustamante F.O."/>
            <person name="Brasileiro-Vidal A.C."/>
            <person name="Benko-Iseppon A.M."/>
        </authorList>
    </citation>
    <scope>NUCLEOTIDE SEQUENCE [LARGE SCALE GENOMIC DNA]</scope>
    <source>
        <tissue evidence="1">Leaves</tissue>
    </source>
</reference>
<evidence type="ECO:0000313" key="2">
    <source>
        <dbReference type="Proteomes" id="UP001341840"/>
    </source>
</evidence>
<protein>
    <submittedName>
        <fullName evidence="1">Uncharacterized protein</fullName>
    </submittedName>
</protein>
<organism evidence="1 2">
    <name type="scientific">Stylosanthes scabra</name>
    <dbReference type="NCBI Taxonomy" id="79078"/>
    <lineage>
        <taxon>Eukaryota</taxon>
        <taxon>Viridiplantae</taxon>
        <taxon>Streptophyta</taxon>
        <taxon>Embryophyta</taxon>
        <taxon>Tracheophyta</taxon>
        <taxon>Spermatophyta</taxon>
        <taxon>Magnoliopsida</taxon>
        <taxon>eudicotyledons</taxon>
        <taxon>Gunneridae</taxon>
        <taxon>Pentapetalae</taxon>
        <taxon>rosids</taxon>
        <taxon>fabids</taxon>
        <taxon>Fabales</taxon>
        <taxon>Fabaceae</taxon>
        <taxon>Papilionoideae</taxon>
        <taxon>50 kb inversion clade</taxon>
        <taxon>dalbergioids sensu lato</taxon>
        <taxon>Dalbergieae</taxon>
        <taxon>Pterocarpus clade</taxon>
        <taxon>Stylosanthes</taxon>
    </lineage>
</organism>
<comment type="caution">
    <text evidence="1">The sequence shown here is derived from an EMBL/GenBank/DDBJ whole genome shotgun (WGS) entry which is preliminary data.</text>
</comment>
<keyword evidence="2" id="KW-1185">Reference proteome</keyword>
<gene>
    <name evidence="1" type="ORF">PIB30_013597</name>
</gene>
<sequence length="100" mass="11403">MFVSTSDKACLFREEQPKLLVGCVVSQKWRDNHMHCVEREVAALQATAFFSCVLPGNKQRNGETITCTALRERLLLCTQLHFFYVSCLAINRGRPATRIK</sequence>
<accession>A0ABU6T6R0</accession>
<name>A0ABU6T6R0_9FABA</name>